<dbReference type="GO" id="GO:0005737">
    <property type="term" value="C:cytoplasm"/>
    <property type="evidence" value="ECO:0007669"/>
    <property type="project" value="UniProtKB-SubCell"/>
</dbReference>
<evidence type="ECO:0000313" key="11">
    <source>
        <dbReference type="Proteomes" id="UP000193560"/>
    </source>
</evidence>
<comment type="caution">
    <text evidence="10">The sequence shown here is derived from an EMBL/GenBank/DDBJ whole genome shotgun (WGS) entry which is preliminary data.</text>
</comment>
<keyword evidence="11" id="KW-1185">Reference proteome</keyword>
<keyword evidence="8" id="KW-0539">Nucleus</keyword>
<comment type="subcellular location">
    <subcellularLocation>
        <location evidence="2">Cytoplasm</location>
    </subcellularLocation>
    <subcellularLocation>
        <location evidence="1">Nucleus</location>
    </subcellularLocation>
</comment>
<feature type="region of interest" description="Disordered" evidence="9">
    <location>
        <begin position="211"/>
        <end position="255"/>
    </location>
</feature>
<keyword evidence="5" id="KW-0678">Repressor</keyword>
<organism evidence="10 11">
    <name type="scientific">Absidia repens</name>
    <dbReference type="NCBI Taxonomy" id="90262"/>
    <lineage>
        <taxon>Eukaryota</taxon>
        <taxon>Fungi</taxon>
        <taxon>Fungi incertae sedis</taxon>
        <taxon>Mucoromycota</taxon>
        <taxon>Mucoromycotina</taxon>
        <taxon>Mucoromycetes</taxon>
        <taxon>Mucorales</taxon>
        <taxon>Cunninghamellaceae</taxon>
        <taxon>Absidia</taxon>
    </lineage>
</organism>
<comment type="similarity">
    <text evidence="3">Belongs to the WHI5/NRM1 family.</text>
</comment>
<reference evidence="10 11" key="1">
    <citation type="submission" date="2016-07" db="EMBL/GenBank/DDBJ databases">
        <title>Pervasive Adenine N6-methylation of Active Genes in Fungi.</title>
        <authorList>
            <consortium name="DOE Joint Genome Institute"/>
            <person name="Mondo S.J."/>
            <person name="Dannebaum R.O."/>
            <person name="Kuo R.C."/>
            <person name="Labutti K."/>
            <person name="Haridas S."/>
            <person name="Kuo A."/>
            <person name="Salamov A."/>
            <person name="Ahrendt S.R."/>
            <person name="Lipzen A."/>
            <person name="Sullivan W."/>
            <person name="Andreopoulos W.B."/>
            <person name="Clum A."/>
            <person name="Lindquist E."/>
            <person name="Daum C."/>
            <person name="Ramamoorthy G.K."/>
            <person name="Gryganskyi A."/>
            <person name="Culley D."/>
            <person name="Magnuson J.K."/>
            <person name="James T.Y."/>
            <person name="O'Malley M.A."/>
            <person name="Stajich J.E."/>
            <person name="Spatafora J.W."/>
            <person name="Visel A."/>
            <person name="Grigoriev I.V."/>
        </authorList>
    </citation>
    <scope>NUCLEOTIDE SEQUENCE [LARGE SCALE GENOMIC DNA]</scope>
    <source>
        <strain evidence="10 11">NRRL 1336</strain>
    </source>
</reference>
<dbReference type="Proteomes" id="UP000193560">
    <property type="component" value="Unassembled WGS sequence"/>
</dbReference>
<keyword evidence="7" id="KW-0804">Transcription</keyword>
<protein>
    <submittedName>
        <fullName evidence="10">Uncharacterized protein</fullName>
    </submittedName>
</protein>
<evidence type="ECO:0000256" key="4">
    <source>
        <dbReference type="ARBA" id="ARBA00022490"/>
    </source>
</evidence>
<dbReference type="Pfam" id="PF08528">
    <property type="entry name" value="Whi5"/>
    <property type="match status" value="1"/>
</dbReference>
<evidence type="ECO:0000256" key="7">
    <source>
        <dbReference type="ARBA" id="ARBA00023163"/>
    </source>
</evidence>
<feature type="compositionally biased region" description="Basic residues" evidence="9">
    <location>
        <begin position="100"/>
        <end position="117"/>
    </location>
</feature>
<feature type="compositionally biased region" description="Polar residues" evidence="9">
    <location>
        <begin position="214"/>
        <end position="236"/>
    </location>
</feature>
<sequence length="275" mass="32027">MENLLFIERQQDTDITKHLESLKTRLGFARFKLCNGWENNTLMDIESFWKERQRQLVDELPVPKLSQRDILDNRTLHPHYHYYQFIIGARVQLSENGWHHQQRYSHPSHGKKKRAKSKTSASPQTQYINPSIFPSSFKAHQFFDDDDNYPSIYPKDRKRKRNMTRAHPSTSAGSSISHPNLQSNRVHHIQHRKTRNSLDCLSYAVSMKEKKQHNQLGIDNSSFQQDSESGSDTTHQGSDDSDQHHTNLHIPFFKTPTSPVTAAAETMMMFGHHHS</sequence>
<name>A0A1X2I747_9FUNG</name>
<evidence type="ECO:0000256" key="3">
    <source>
        <dbReference type="ARBA" id="ARBA00006922"/>
    </source>
</evidence>
<evidence type="ECO:0000256" key="1">
    <source>
        <dbReference type="ARBA" id="ARBA00004123"/>
    </source>
</evidence>
<dbReference type="GO" id="GO:0005634">
    <property type="term" value="C:nucleus"/>
    <property type="evidence" value="ECO:0007669"/>
    <property type="project" value="UniProtKB-SubCell"/>
</dbReference>
<evidence type="ECO:0000256" key="6">
    <source>
        <dbReference type="ARBA" id="ARBA00023015"/>
    </source>
</evidence>
<dbReference type="EMBL" id="MCGE01000023">
    <property type="protein sequence ID" value="ORZ10804.1"/>
    <property type="molecule type" value="Genomic_DNA"/>
</dbReference>
<evidence type="ECO:0000256" key="5">
    <source>
        <dbReference type="ARBA" id="ARBA00022491"/>
    </source>
</evidence>
<dbReference type="AlphaFoldDB" id="A0A1X2I747"/>
<evidence type="ECO:0000256" key="2">
    <source>
        <dbReference type="ARBA" id="ARBA00004496"/>
    </source>
</evidence>
<feature type="region of interest" description="Disordered" evidence="9">
    <location>
        <begin position="98"/>
        <end position="130"/>
    </location>
</feature>
<evidence type="ECO:0000313" key="10">
    <source>
        <dbReference type="EMBL" id="ORZ10804.1"/>
    </source>
</evidence>
<keyword evidence="4" id="KW-0963">Cytoplasm</keyword>
<evidence type="ECO:0000256" key="8">
    <source>
        <dbReference type="ARBA" id="ARBA00023242"/>
    </source>
</evidence>
<dbReference type="InterPro" id="IPR013734">
    <property type="entry name" value="TF_Nrm1/Whi5"/>
</dbReference>
<gene>
    <name evidence="10" type="ORF">BCR42DRAFT_357603</name>
</gene>
<feature type="compositionally biased region" description="Polar residues" evidence="9">
    <location>
        <begin position="167"/>
        <end position="181"/>
    </location>
</feature>
<proteinExistence type="inferred from homology"/>
<keyword evidence="6" id="KW-0805">Transcription regulation</keyword>
<dbReference type="OrthoDB" id="2359117at2759"/>
<evidence type="ECO:0000256" key="9">
    <source>
        <dbReference type="SAM" id="MobiDB-lite"/>
    </source>
</evidence>
<feature type="region of interest" description="Disordered" evidence="9">
    <location>
        <begin position="148"/>
        <end position="181"/>
    </location>
</feature>
<accession>A0A1X2I747</accession>